<feature type="compositionally biased region" description="Basic and acidic residues" evidence="1">
    <location>
        <begin position="1"/>
        <end position="21"/>
    </location>
</feature>
<sequence length="62" mass="6317">MLRTVDAREVHGRAAAGEHDAALQALIRRTPPAGRGGARGATSAGPGRSGHTRAPAHRATGR</sequence>
<dbReference type="Proteomes" id="UP000321805">
    <property type="component" value="Chromosome"/>
</dbReference>
<protein>
    <submittedName>
        <fullName evidence="2">Uncharacterized protein</fullName>
    </submittedName>
</protein>
<feature type="region of interest" description="Disordered" evidence="1">
    <location>
        <begin position="1"/>
        <end position="62"/>
    </location>
</feature>
<feature type="compositionally biased region" description="Basic residues" evidence="1">
    <location>
        <begin position="50"/>
        <end position="62"/>
    </location>
</feature>
<gene>
    <name evidence="2" type="ORF">FSW04_15530</name>
</gene>
<name>A0A5B8U7F1_9ACTN</name>
<reference evidence="2 3" key="1">
    <citation type="journal article" date="2018" name="J. Microbiol.">
        <title>Baekduia soli gen. nov., sp. nov., a novel bacterium isolated from the soil of Baekdu Mountain and proposal of a novel family name, Baekduiaceae fam. nov.</title>
        <authorList>
            <person name="An D.S."/>
            <person name="Siddiqi M.Z."/>
            <person name="Kim K.H."/>
            <person name="Yu H.S."/>
            <person name="Im W.T."/>
        </authorList>
    </citation>
    <scope>NUCLEOTIDE SEQUENCE [LARGE SCALE GENOMIC DNA]</scope>
    <source>
        <strain evidence="2 3">BR7-21</strain>
    </source>
</reference>
<proteinExistence type="predicted"/>
<evidence type="ECO:0000256" key="1">
    <source>
        <dbReference type="SAM" id="MobiDB-lite"/>
    </source>
</evidence>
<keyword evidence="3" id="KW-1185">Reference proteome</keyword>
<dbReference type="AlphaFoldDB" id="A0A5B8U7F1"/>
<evidence type="ECO:0000313" key="3">
    <source>
        <dbReference type="Proteomes" id="UP000321805"/>
    </source>
</evidence>
<dbReference type="EMBL" id="CP042430">
    <property type="protein sequence ID" value="QEC48845.1"/>
    <property type="molecule type" value="Genomic_DNA"/>
</dbReference>
<accession>A0A5B8U7F1</accession>
<organism evidence="2 3">
    <name type="scientific">Baekduia soli</name>
    <dbReference type="NCBI Taxonomy" id="496014"/>
    <lineage>
        <taxon>Bacteria</taxon>
        <taxon>Bacillati</taxon>
        <taxon>Actinomycetota</taxon>
        <taxon>Thermoleophilia</taxon>
        <taxon>Solirubrobacterales</taxon>
        <taxon>Baekduiaceae</taxon>
        <taxon>Baekduia</taxon>
    </lineage>
</organism>
<evidence type="ECO:0000313" key="2">
    <source>
        <dbReference type="EMBL" id="QEC48845.1"/>
    </source>
</evidence>
<dbReference type="RefSeq" id="WP_146920832.1">
    <property type="nucleotide sequence ID" value="NZ_CP042430.1"/>
</dbReference>
<dbReference type="KEGG" id="bsol:FSW04_15530"/>